<accession>A0A444XV89</accession>
<keyword evidence="1" id="KW-0489">Methyltransferase</keyword>
<dbReference type="Gene3D" id="1.10.1200.270">
    <property type="entry name" value="Methyltransferase, alpha-helical capping domain"/>
    <property type="match status" value="1"/>
</dbReference>
<feature type="compositionally biased region" description="Basic residues" evidence="5">
    <location>
        <begin position="673"/>
        <end position="686"/>
    </location>
</feature>
<dbReference type="SUPFAM" id="SSF53335">
    <property type="entry name" value="S-adenosyl-L-methionine-dependent methyltransferases"/>
    <property type="match status" value="1"/>
</dbReference>
<evidence type="ECO:0000256" key="6">
    <source>
        <dbReference type="SAM" id="Phobius"/>
    </source>
</evidence>
<evidence type="ECO:0000256" key="2">
    <source>
        <dbReference type="ARBA" id="ARBA00022679"/>
    </source>
</evidence>
<feature type="transmembrane region" description="Helical" evidence="6">
    <location>
        <begin position="46"/>
        <end position="66"/>
    </location>
</feature>
<organism evidence="7 8">
    <name type="scientific">Arachis hypogaea</name>
    <name type="common">Peanut</name>
    <dbReference type="NCBI Taxonomy" id="3818"/>
    <lineage>
        <taxon>Eukaryota</taxon>
        <taxon>Viridiplantae</taxon>
        <taxon>Streptophyta</taxon>
        <taxon>Embryophyta</taxon>
        <taxon>Tracheophyta</taxon>
        <taxon>Spermatophyta</taxon>
        <taxon>Magnoliopsida</taxon>
        <taxon>eudicotyledons</taxon>
        <taxon>Gunneridae</taxon>
        <taxon>Pentapetalae</taxon>
        <taxon>rosids</taxon>
        <taxon>fabids</taxon>
        <taxon>Fabales</taxon>
        <taxon>Fabaceae</taxon>
        <taxon>Papilionoideae</taxon>
        <taxon>50 kb inversion clade</taxon>
        <taxon>dalbergioids sensu lato</taxon>
        <taxon>Dalbergieae</taxon>
        <taxon>Pterocarpus clade</taxon>
        <taxon>Arachis</taxon>
    </lineage>
</organism>
<keyword evidence="6" id="KW-1133">Transmembrane helix</keyword>
<feature type="transmembrane region" description="Helical" evidence="6">
    <location>
        <begin position="20"/>
        <end position="39"/>
    </location>
</feature>
<feature type="compositionally biased region" description="Basic residues" evidence="5">
    <location>
        <begin position="750"/>
        <end position="768"/>
    </location>
</feature>
<feature type="compositionally biased region" description="Basic and acidic residues" evidence="5">
    <location>
        <begin position="769"/>
        <end position="778"/>
    </location>
</feature>
<protein>
    <recommendedName>
        <fullName evidence="9">S-adenosylmethionine-dependent methyltransferase</fullName>
    </recommendedName>
</protein>
<evidence type="ECO:0000256" key="5">
    <source>
        <dbReference type="SAM" id="MobiDB-lite"/>
    </source>
</evidence>
<dbReference type="GO" id="GO:0046872">
    <property type="term" value="F:metal ion binding"/>
    <property type="evidence" value="ECO:0007669"/>
    <property type="project" value="UniProtKB-KW"/>
</dbReference>
<keyword evidence="6" id="KW-0472">Membrane</keyword>
<keyword evidence="2" id="KW-0808">Transferase</keyword>
<reference evidence="7 8" key="1">
    <citation type="submission" date="2019-01" db="EMBL/GenBank/DDBJ databases">
        <title>Sequencing of cultivated peanut Arachis hypogaea provides insights into genome evolution and oil improvement.</title>
        <authorList>
            <person name="Chen X."/>
        </authorList>
    </citation>
    <scope>NUCLEOTIDE SEQUENCE [LARGE SCALE GENOMIC DNA]</scope>
    <source>
        <strain evidence="8">cv. Fuhuasheng</strain>
        <tissue evidence="7">Leaves</tissue>
    </source>
</reference>
<feature type="compositionally biased region" description="Basic residues" evidence="5">
    <location>
        <begin position="645"/>
        <end position="657"/>
    </location>
</feature>
<evidence type="ECO:0000256" key="1">
    <source>
        <dbReference type="ARBA" id="ARBA00022603"/>
    </source>
</evidence>
<sequence>MYTGEFLPKSWVDLKIEKGHRVLYLLNVPVLRFSYIFGASRLKRSLIILFTYALFCIPGFLLHHTMTSLMINHPINFMASSVIRTLSQSQRMQLPMLRPTRMHALSIKSDLEIMRQQMVVVDDDESYAMKGGEGPHSYAKNSIIQKGLIDGSKRLIQEAISQSFDPKEHIHGNDESSTPICIADLGCSTGPNTFFAMQTITEAIQLQFQSHGLASQIPDIQVLFNDQVSNDFNTLFKNLPQQRIYYATAVPGSFCGRLFPKQTLHLVHSSAALCWLSKLPNEITDSDSSACNKGRIHYTDAPKEVADAYATQYRKDMGNFLHARAQELVGNGLMLLQFPVSNVVLDSDVDPAKVFELIGTCLVDMAKVGVISEEKVDSFNVPLIYPSVKAVKEILRGCDECFSIEWMEILEFKNMVSLPTVQIFVSWFRAALQGMIEKHFGAEIVDELFERFAEKVKEFPDIMDKDKLKLDVLFEKEQAKAIGCVIQCEHHQRFIQLVEEKKKKIMERKEAPLKWEQKLEAAAKAKAEAEAKERRLKAAKHKKRSGSDSDSDYDTDDEGKKTSKRSHRKHRKHSHHDSDHEKRKDKSSKRRAKRRSSESSDFSSDESESISDEERRRKKNHKKLKRQRSKSDSSDSDSSADEISKRKRHHKRHRHSKHSESDFSTDEEDSPVRRRGHGKHHRRHRRSEPGESDSSSDDAHRKRSHKRNHKHHKRSHNVELRSSDSDDPSHGRRSRSLGKYSDEDSEVERKRSRHKKPNHQPHHSHDKHQHYSDEEKNHSHQRSPKVNGDHEEGLEQTETDEKDGADRGSGAMIENNDDQIV</sequence>
<dbReference type="Gene3D" id="3.40.50.150">
    <property type="entry name" value="Vaccinia Virus protein VP39"/>
    <property type="match status" value="1"/>
</dbReference>
<dbReference type="InterPro" id="IPR005299">
    <property type="entry name" value="MeTrfase_7"/>
</dbReference>
<dbReference type="Pfam" id="PF03492">
    <property type="entry name" value="Methyltransf_7"/>
    <property type="match status" value="1"/>
</dbReference>
<keyword evidence="4" id="KW-0460">Magnesium</keyword>
<dbReference type="AlphaFoldDB" id="A0A444XV89"/>
<name>A0A444XV89_ARAHY</name>
<evidence type="ECO:0000313" key="8">
    <source>
        <dbReference type="Proteomes" id="UP000289738"/>
    </source>
</evidence>
<feature type="compositionally biased region" description="Acidic residues" evidence="5">
    <location>
        <begin position="794"/>
        <end position="803"/>
    </location>
</feature>
<feature type="compositionally biased region" description="Basic residues" evidence="5">
    <location>
        <begin position="616"/>
        <end position="628"/>
    </location>
</feature>
<proteinExistence type="predicted"/>
<keyword evidence="6" id="KW-0812">Transmembrane</keyword>
<dbReference type="GO" id="GO:0008168">
    <property type="term" value="F:methyltransferase activity"/>
    <property type="evidence" value="ECO:0007669"/>
    <property type="project" value="UniProtKB-KW"/>
</dbReference>
<evidence type="ECO:0000313" key="7">
    <source>
        <dbReference type="EMBL" id="RYQ93671.1"/>
    </source>
</evidence>
<feature type="compositionally biased region" description="Basic residues" evidence="5">
    <location>
        <begin position="562"/>
        <end position="575"/>
    </location>
</feature>
<feature type="compositionally biased region" description="Basic residues" evidence="5">
    <location>
        <begin position="701"/>
        <end position="715"/>
    </location>
</feature>
<dbReference type="GO" id="GO:0032259">
    <property type="term" value="P:methylation"/>
    <property type="evidence" value="ECO:0007669"/>
    <property type="project" value="UniProtKB-KW"/>
</dbReference>
<keyword evidence="3" id="KW-0479">Metal-binding</keyword>
<evidence type="ECO:0000256" key="3">
    <source>
        <dbReference type="ARBA" id="ARBA00022723"/>
    </source>
</evidence>
<feature type="compositionally biased region" description="Basic residues" evidence="5">
    <location>
        <begin position="534"/>
        <end position="544"/>
    </location>
</feature>
<comment type="caution">
    <text evidence="7">The sequence shown here is derived from an EMBL/GenBank/DDBJ whole genome shotgun (WGS) entry which is preliminary data.</text>
</comment>
<dbReference type="PANTHER" id="PTHR31009">
    <property type="entry name" value="S-ADENOSYL-L-METHIONINE:CARBOXYL METHYLTRANSFERASE FAMILY PROTEIN"/>
    <property type="match status" value="1"/>
</dbReference>
<feature type="region of interest" description="Disordered" evidence="5">
    <location>
        <begin position="530"/>
        <end position="821"/>
    </location>
</feature>
<feature type="compositionally biased region" description="Basic residues" evidence="5">
    <location>
        <begin position="585"/>
        <end position="594"/>
    </location>
</feature>
<feature type="compositionally biased region" description="Basic and acidic residues" evidence="5">
    <location>
        <begin position="716"/>
        <end position="730"/>
    </location>
</feature>
<dbReference type="InterPro" id="IPR029063">
    <property type="entry name" value="SAM-dependent_MTases_sf"/>
</dbReference>
<dbReference type="EMBL" id="SDMP01000019">
    <property type="protein sequence ID" value="RYQ93671.1"/>
    <property type="molecule type" value="Genomic_DNA"/>
</dbReference>
<keyword evidence="8" id="KW-1185">Reference proteome</keyword>
<evidence type="ECO:0000256" key="4">
    <source>
        <dbReference type="ARBA" id="ARBA00022842"/>
    </source>
</evidence>
<dbReference type="InterPro" id="IPR042086">
    <property type="entry name" value="MeTrfase_capping"/>
</dbReference>
<evidence type="ECO:0008006" key="9">
    <source>
        <dbReference type="Google" id="ProtNLM"/>
    </source>
</evidence>
<dbReference type="Proteomes" id="UP000289738">
    <property type="component" value="Chromosome B09"/>
</dbReference>
<gene>
    <name evidence="7" type="ORF">Ahy_B09g099924</name>
</gene>